<proteinExistence type="predicted"/>
<sequence length="456" mass="52521">MSCRSYSAHHFSISARGGITSTSEVGKTKKNVRLREGVRRTNEDKLIELLTEREFRERFRMLCGIAICLMDGGPVSTEDESFNAIVFNKEQFNVGLRFLLPSLFKSFFHFTKIPSAFLYPNAVRILMGIVADMPYLVYTGKWKRDQLNLLALVQDLELYVVHTLPRFAPRILVLDEHYVLKDFPFYMEARVADTKGRQYRLEKREKKRQEGTLRQAPGAGHSTTNYSVYLPIKKKSVPWPIEKALDLSLSFSLFAEHFLLFFLPAKKSRLEAPCEESTPDTPMVQSVPCFTALEPSALGVNAFFSMTRRRFVKLRDDPRLARVVRPFHGTPESVLRCTYPMQKYTAKETVEVVSLFLKRLEVAESMQTFLIQKIDNNEEPCAQLVRVESELTVVRKAVADAKKLLKELEEGMQVAKDEACRMGYEKEAVKAKCKDVEQERDQLKKELEELRRAYEA</sequence>
<reference evidence="2 3" key="1">
    <citation type="journal article" date="2018" name="PLoS Genet.">
        <title>Population sequencing reveals clonal diversity and ancestral inbreeding in the grapevine cultivar Chardonnay.</title>
        <authorList>
            <person name="Roach M.J."/>
            <person name="Johnson D.L."/>
            <person name="Bohlmann J."/>
            <person name="van Vuuren H.J."/>
            <person name="Jones S.J."/>
            <person name="Pretorius I.S."/>
            <person name="Schmidt S.A."/>
            <person name="Borneman A.R."/>
        </authorList>
    </citation>
    <scope>NUCLEOTIDE SEQUENCE [LARGE SCALE GENOMIC DNA]</scope>
    <source>
        <strain evidence="3">cv. Chardonnay</strain>
        <tissue evidence="2">Leaf</tissue>
    </source>
</reference>
<keyword evidence="1" id="KW-0175">Coiled coil</keyword>
<comment type="caution">
    <text evidence="2">The sequence shown here is derived from an EMBL/GenBank/DDBJ whole genome shotgun (WGS) entry which is preliminary data.</text>
</comment>
<feature type="coiled-coil region" evidence="1">
    <location>
        <begin position="398"/>
        <end position="456"/>
    </location>
</feature>
<organism evidence="2 3">
    <name type="scientific">Vitis vinifera</name>
    <name type="common">Grape</name>
    <dbReference type="NCBI Taxonomy" id="29760"/>
    <lineage>
        <taxon>Eukaryota</taxon>
        <taxon>Viridiplantae</taxon>
        <taxon>Streptophyta</taxon>
        <taxon>Embryophyta</taxon>
        <taxon>Tracheophyta</taxon>
        <taxon>Spermatophyta</taxon>
        <taxon>Magnoliopsida</taxon>
        <taxon>eudicotyledons</taxon>
        <taxon>Gunneridae</taxon>
        <taxon>Pentapetalae</taxon>
        <taxon>rosids</taxon>
        <taxon>Vitales</taxon>
        <taxon>Vitaceae</taxon>
        <taxon>Viteae</taxon>
        <taxon>Vitis</taxon>
    </lineage>
</organism>
<evidence type="ECO:0000313" key="2">
    <source>
        <dbReference type="EMBL" id="RVX06807.1"/>
    </source>
</evidence>
<name>A0A438JCY3_VITVI</name>
<evidence type="ECO:0000256" key="1">
    <source>
        <dbReference type="SAM" id="Coils"/>
    </source>
</evidence>
<dbReference type="EMBL" id="QGNW01000049">
    <property type="protein sequence ID" value="RVX06807.1"/>
    <property type="molecule type" value="Genomic_DNA"/>
</dbReference>
<accession>A0A438JCY3</accession>
<dbReference type="AlphaFoldDB" id="A0A438JCY3"/>
<protein>
    <submittedName>
        <fullName evidence="2">Uncharacterized protein</fullName>
    </submittedName>
</protein>
<dbReference type="Proteomes" id="UP000288805">
    <property type="component" value="Unassembled WGS sequence"/>
</dbReference>
<gene>
    <name evidence="2" type="ORF">CK203_015097</name>
</gene>
<evidence type="ECO:0000313" key="3">
    <source>
        <dbReference type="Proteomes" id="UP000288805"/>
    </source>
</evidence>